<name>C6HBR5_AJECH</name>
<proteinExistence type="predicted"/>
<dbReference type="AlphaFoldDB" id="C6HBR5"/>
<organism evidence="1 2">
    <name type="scientific">Ajellomyces capsulatus (strain H143)</name>
    <name type="common">Darling's disease fungus</name>
    <name type="synonym">Histoplasma capsulatum</name>
    <dbReference type="NCBI Taxonomy" id="544712"/>
    <lineage>
        <taxon>Eukaryota</taxon>
        <taxon>Fungi</taxon>
        <taxon>Dikarya</taxon>
        <taxon>Ascomycota</taxon>
        <taxon>Pezizomycotina</taxon>
        <taxon>Eurotiomycetes</taxon>
        <taxon>Eurotiomycetidae</taxon>
        <taxon>Onygenales</taxon>
        <taxon>Ajellomycetaceae</taxon>
        <taxon>Histoplasma</taxon>
    </lineage>
</organism>
<protein>
    <submittedName>
        <fullName evidence="1">Uncharacterized protein</fullName>
    </submittedName>
</protein>
<evidence type="ECO:0000313" key="2">
    <source>
        <dbReference type="Proteomes" id="UP000002624"/>
    </source>
</evidence>
<dbReference type="Proteomes" id="UP000002624">
    <property type="component" value="Unassembled WGS sequence"/>
</dbReference>
<sequence>MAPRSSAKYAFEWHHPLVLEIVENNNRVSMRQTSGDTSAPMEALGFLGIQSPEKNLCSQPELYRALASSKAYSNLNCSNAAETFSDSVTVAAASFLTWLSWALELHD</sequence>
<reference evidence="2" key="1">
    <citation type="submission" date="2009-05" db="EMBL/GenBank/DDBJ databases">
        <title>The genome sequence of Ajellomyces capsulatus strain H143.</title>
        <authorList>
            <person name="Champion M."/>
            <person name="Cuomo C.A."/>
            <person name="Ma L.-J."/>
            <person name="Henn M.R."/>
            <person name="Sil A."/>
            <person name="Goldman B."/>
            <person name="Young S.K."/>
            <person name="Kodira C.D."/>
            <person name="Zeng Q."/>
            <person name="Koehrsen M."/>
            <person name="Alvarado L."/>
            <person name="Berlin A.M."/>
            <person name="Borenstein D."/>
            <person name="Chen Z."/>
            <person name="Engels R."/>
            <person name="Freedman E."/>
            <person name="Gellesch M."/>
            <person name="Goldberg J."/>
            <person name="Griggs A."/>
            <person name="Gujja S."/>
            <person name="Heiman D.I."/>
            <person name="Hepburn T.A."/>
            <person name="Howarth C."/>
            <person name="Jen D."/>
            <person name="Larson L."/>
            <person name="Lewis B."/>
            <person name="Mehta T."/>
            <person name="Park D."/>
            <person name="Pearson M."/>
            <person name="Roberts A."/>
            <person name="Saif S."/>
            <person name="Shea T.D."/>
            <person name="Shenoy N."/>
            <person name="Sisk P."/>
            <person name="Stolte C."/>
            <person name="Sykes S."/>
            <person name="Walk T."/>
            <person name="White J."/>
            <person name="Yandava C."/>
            <person name="Klein B."/>
            <person name="McEwen J.G."/>
            <person name="Puccia R."/>
            <person name="Goldman G.H."/>
            <person name="Felipe M.S."/>
            <person name="Nino-Vega G."/>
            <person name="San-Blas G."/>
            <person name="Taylor J.W."/>
            <person name="Mendoza L."/>
            <person name="Galagan J.E."/>
            <person name="Nusbaum C."/>
            <person name="Birren B.W."/>
        </authorList>
    </citation>
    <scope>NUCLEOTIDE SEQUENCE [LARGE SCALE GENOMIC DNA]</scope>
    <source>
        <strain evidence="2">H143</strain>
    </source>
</reference>
<gene>
    <name evidence="1" type="ORF">HCDG_03464</name>
</gene>
<evidence type="ECO:0000313" key="1">
    <source>
        <dbReference type="EMBL" id="EER42005.1"/>
    </source>
</evidence>
<dbReference type="EMBL" id="GG692422">
    <property type="protein sequence ID" value="EER42005.1"/>
    <property type="molecule type" value="Genomic_DNA"/>
</dbReference>
<dbReference type="VEuPathDB" id="FungiDB:HCDG_03464"/>
<dbReference type="HOGENOM" id="CLU_2209249_0_0_1"/>
<accession>C6HBR5</accession>